<dbReference type="CDD" id="cd06170">
    <property type="entry name" value="LuxR_C_like"/>
    <property type="match status" value="1"/>
</dbReference>
<keyword evidence="3" id="KW-0804">Transcription</keyword>
<dbReference type="PANTHER" id="PTHR44688">
    <property type="entry name" value="DNA-BINDING TRANSCRIPTIONAL ACTIVATOR DEVR_DOSR"/>
    <property type="match status" value="1"/>
</dbReference>
<keyword evidence="2" id="KW-0238">DNA-binding</keyword>
<accession>A0AAU7T7I0</accession>
<proteinExistence type="predicted"/>
<organism evidence="5">
    <name type="scientific">Kribbella sp. HUAS MG21</name>
    <dbReference type="NCBI Taxonomy" id="3160966"/>
    <lineage>
        <taxon>Bacteria</taxon>
        <taxon>Bacillati</taxon>
        <taxon>Actinomycetota</taxon>
        <taxon>Actinomycetes</taxon>
        <taxon>Propionibacteriales</taxon>
        <taxon>Kribbellaceae</taxon>
        <taxon>Kribbella</taxon>
    </lineage>
</organism>
<dbReference type="SUPFAM" id="SSF48452">
    <property type="entry name" value="TPR-like"/>
    <property type="match status" value="1"/>
</dbReference>
<dbReference type="Pfam" id="PF00196">
    <property type="entry name" value="GerE"/>
    <property type="match status" value="1"/>
</dbReference>
<dbReference type="GO" id="GO:0003677">
    <property type="term" value="F:DNA binding"/>
    <property type="evidence" value="ECO:0007669"/>
    <property type="project" value="UniProtKB-KW"/>
</dbReference>
<dbReference type="RefSeq" id="WP_350275603.1">
    <property type="nucleotide sequence ID" value="NZ_CP158165.1"/>
</dbReference>
<evidence type="ECO:0000259" key="4">
    <source>
        <dbReference type="PROSITE" id="PS50043"/>
    </source>
</evidence>
<keyword evidence="1" id="KW-0805">Transcription regulation</keyword>
<dbReference type="Gene3D" id="1.10.10.10">
    <property type="entry name" value="Winged helix-like DNA-binding domain superfamily/Winged helix DNA-binding domain"/>
    <property type="match status" value="1"/>
</dbReference>
<dbReference type="PRINTS" id="PR00038">
    <property type="entry name" value="HTHLUXR"/>
</dbReference>
<dbReference type="PROSITE" id="PS00622">
    <property type="entry name" value="HTH_LUXR_1"/>
    <property type="match status" value="1"/>
</dbReference>
<dbReference type="Gene3D" id="1.25.40.10">
    <property type="entry name" value="Tetratricopeptide repeat domain"/>
    <property type="match status" value="1"/>
</dbReference>
<reference evidence="5" key="1">
    <citation type="submission" date="2024-06" db="EMBL/GenBank/DDBJ databases">
        <title>Kribbella sp. strain HUAS MG21 genome sequences.</title>
        <authorList>
            <person name="Mo P."/>
        </authorList>
    </citation>
    <scope>NUCLEOTIDE SEQUENCE</scope>
    <source>
        <strain evidence="5">HUAS MG21</strain>
    </source>
</reference>
<protein>
    <submittedName>
        <fullName evidence="5">Response regulator transcription factor</fullName>
    </submittedName>
</protein>
<name>A0AAU7T7I0_9ACTN</name>
<evidence type="ECO:0000256" key="1">
    <source>
        <dbReference type="ARBA" id="ARBA00023015"/>
    </source>
</evidence>
<dbReference type="EMBL" id="CP158165">
    <property type="protein sequence ID" value="XBV22763.1"/>
    <property type="molecule type" value="Genomic_DNA"/>
</dbReference>
<gene>
    <name evidence="5" type="ORF">ABN611_29885</name>
</gene>
<evidence type="ECO:0000256" key="3">
    <source>
        <dbReference type="ARBA" id="ARBA00023163"/>
    </source>
</evidence>
<feature type="domain" description="HTH luxR-type" evidence="4">
    <location>
        <begin position="414"/>
        <end position="479"/>
    </location>
</feature>
<evidence type="ECO:0000313" key="5">
    <source>
        <dbReference type="EMBL" id="XBV22763.1"/>
    </source>
</evidence>
<dbReference type="InterPro" id="IPR000792">
    <property type="entry name" value="Tscrpt_reg_LuxR_C"/>
</dbReference>
<dbReference type="PANTHER" id="PTHR44688:SF16">
    <property type="entry name" value="DNA-BINDING TRANSCRIPTIONAL ACTIVATOR DEVR_DOSR"/>
    <property type="match status" value="1"/>
</dbReference>
<dbReference type="SUPFAM" id="SSF46894">
    <property type="entry name" value="C-terminal effector domain of the bipartite response regulators"/>
    <property type="match status" value="1"/>
</dbReference>
<dbReference type="InterPro" id="IPR011990">
    <property type="entry name" value="TPR-like_helical_dom_sf"/>
</dbReference>
<dbReference type="SMART" id="SM00421">
    <property type="entry name" value="HTH_LUXR"/>
    <property type="match status" value="1"/>
</dbReference>
<dbReference type="GO" id="GO:0006355">
    <property type="term" value="P:regulation of DNA-templated transcription"/>
    <property type="evidence" value="ECO:0007669"/>
    <property type="project" value="InterPro"/>
</dbReference>
<dbReference type="PROSITE" id="PS50043">
    <property type="entry name" value="HTH_LUXR_2"/>
    <property type="match status" value="1"/>
</dbReference>
<dbReference type="InterPro" id="IPR016032">
    <property type="entry name" value="Sig_transdc_resp-reg_C-effctor"/>
</dbReference>
<evidence type="ECO:0000256" key="2">
    <source>
        <dbReference type="ARBA" id="ARBA00023125"/>
    </source>
</evidence>
<sequence>MLGRCFELRADAGELHEATRTAYWLWSAHVFSRGEFAIAAGWVERARGLAAGRRDGEYGWSLIPQAYGCIGAGEYRAAEEVLRRATELGLERGDTDLVTIATTMRGRVTLMLGSLERGLALLDEAMVRILSRTTSPRATSVLYCAAIGSCYEVHEIARAAEWSVALDKWLGELPGLSGVYFGNCRIYRALLMRLRGDWSRAAAELEQACRDLAADGKLVAGHAWYELGESRRLRGDHGVEDAYQRAMAFGRVAQPGLARYRLRQGDLRAADTGLRRVLAERDRAADRFELLPAAVEIDLAAGRFESAKSALTEMQEIATVYPTTAARSTVAAARGTVALAEDRPTDAPVDLREAFNGWLELGAPYETAVVGLRIAEACRALGDEDGVRMQLDAALTTFDRLGARPDADRAHELLADRRDGLSPRETEVLRRVADGLTNAEIAAELCLSERTVHRHVSNILAKLGVRSRTAAAIVAVQRRLT</sequence>
<dbReference type="AlphaFoldDB" id="A0AAU7T7I0"/>
<dbReference type="InterPro" id="IPR036388">
    <property type="entry name" value="WH-like_DNA-bd_sf"/>
</dbReference>